<dbReference type="EMBL" id="CM009754">
    <property type="protein sequence ID" value="PUZ51033.1"/>
    <property type="molecule type" value="Genomic_DNA"/>
</dbReference>
<dbReference type="Proteomes" id="UP000244336">
    <property type="component" value="Chromosome 6"/>
</dbReference>
<gene>
    <name evidence="2" type="ORF">GQ55_6G132900</name>
</gene>
<proteinExistence type="predicted"/>
<feature type="compositionally biased region" description="Low complexity" evidence="1">
    <location>
        <begin position="295"/>
        <end position="306"/>
    </location>
</feature>
<evidence type="ECO:0000313" key="2">
    <source>
        <dbReference type="EMBL" id="PUZ51033.1"/>
    </source>
</evidence>
<organism evidence="2 3">
    <name type="scientific">Panicum hallii var. hallii</name>
    <dbReference type="NCBI Taxonomy" id="1504633"/>
    <lineage>
        <taxon>Eukaryota</taxon>
        <taxon>Viridiplantae</taxon>
        <taxon>Streptophyta</taxon>
        <taxon>Embryophyta</taxon>
        <taxon>Tracheophyta</taxon>
        <taxon>Spermatophyta</taxon>
        <taxon>Magnoliopsida</taxon>
        <taxon>Liliopsida</taxon>
        <taxon>Poales</taxon>
        <taxon>Poaceae</taxon>
        <taxon>PACMAD clade</taxon>
        <taxon>Panicoideae</taxon>
        <taxon>Panicodae</taxon>
        <taxon>Paniceae</taxon>
        <taxon>Panicinae</taxon>
        <taxon>Panicum</taxon>
        <taxon>Panicum sect. Panicum</taxon>
    </lineage>
</organism>
<feature type="region of interest" description="Disordered" evidence="1">
    <location>
        <begin position="27"/>
        <end position="57"/>
    </location>
</feature>
<keyword evidence="3" id="KW-1185">Reference proteome</keyword>
<name>A0A2T7D635_9POAL</name>
<feature type="compositionally biased region" description="Basic and acidic residues" evidence="1">
    <location>
        <begin position="27"/>
        <end position="36"/>
    </location>
</feature>
<reference evidence="2 3" key="1">
    <citation type="submission" date="2018-04" db="EMBL/GenBank/DDBJ databases">
        <title>WGS assembly of Panicum hallii var. hallii HAL2.</title>
        <authorList>
            <person name="Lovell J."/>
            <person name="Jenkins J."/>
            <person name="Lowry D."/>
            <person name="Mamidi S."/>
            <person name="Sreedasyam A."/>
            <person name="Weng X."/>
            <person name="Barry K."/>
            <person name="Bonette J."/>
            <person name="Campitelli B."/>
            <person name="Daum C."/>
            <person name="Gordon S."/>
            <person name="Gould B."/>
            <person name="Lipzen A."/>
            <person name="MacQueen A."/>
            <person name="Palacio-Mejia J."/>
            <person name="Plott C."/>
            <person name="Shakirov E."/>
            <person name="Shu S."/>
            <person name="Yoshinaga Y."/>
            <person name="Zane M."/>
            <person name="Rokhsar D."/>
            <person name="Grimwood J."/>
            <person name="Schmutz J."/>
            <person name="Juenger T."/>
        </authorList>
    </citation>
    <scope>NUCLEOTIDE SEQUENCE [LARGE SCALE GENOMIC DNA]</scope>
    <source>
        <strain evidence="3">cv. HAL2</strain>
    </source>
</reference>
<evidence type="ECO:0000313" key="3">
    <source>
        <dbReference type="Proteomes" id="UP000244336"/>
    </source>
</evidence>
<protein>
    <submittedName>
        <fullName evidence="2">Uncharacterized protein</fullName>
    </submittedName>
</protein>
<evidence type="ECO:0000256" key="1">
    <source>
        <dbReference type="SAM" id="MobiDB-lite"/>
    </source>
</evidence>
<dbReference type="Gramene" id="PUZ51033">
    <property type="protein sequence ID" value="PUZ51033"/>
    <property type="gene ID" value="GQ55_6G132900"/>
</dbReference>
<feature type="compositionally biased region" description="Basic and acidic residues" evidence="1">
    <location>
        <begin position="43"/>
        <end position="52"/>
    </location>
</feature>
<feature type="region of interest" description="Disordered" evidence="1">
    <location>
        <begin position="282"/>
        <end position="318"/>
    </location>
</feature>
<sequence>MIFVGKSTLYPDVDPWFISTTGFGNTQERERRREDGLLEGEPEETHWDKGTQTEDEGVCQEEPGFPRLLINSLERLGVTERPRYYSREYEHLSTLRCRVVLSIARSTRYPDIEPWRVTATGFQHRDAYPLAIRNALRYLCRIFEEHLIPTPMRLFPPAFRTQVWQARMRNLEWRHHQEDLLYHVVAYLVSLDKLFDEQAQFLREQSHRAEQAELAVRMHQIRVAQAEARTAAAISSEAVAHENLRQIQDRRMQEWTSSGTPVPAIGETQVLIGTPIIGWGGLFGTPQAPPEGAERSAAAAEEGAVEQPRENGILEDDEEELLIPLEVHSAPEDDSPGE</sequence>
<dbReference type="AlphaFoldDB" id="A0A2T7D635"/>
<accession>A0A2T7D635</accession>